<dbReference type="Pfam" id="PF07739">
    <property type="entry name" value="TipAS"/>
    <property type="match status" value="1"/>
</dbReference>
<proteinExistence type="predicted"/>
<dbReference type="AlphaFoldDB" id="A0AAU8N5L1"/>
<evidence type="ECO:0000313" key="3">
    <source>
        <dbReference type="EMBL" id="XCP83142.1"/>
    </source>
</evidence>
<evidence type="ECO:0000256" key="1">
    <source>
        <dbReference type="SAM" id="MobiDB-lite"/>
    </source>
</evidence>
<feature type="region of interest" description="Disordered" evidence="1">
    <location>
        <begin position="117"/>
        <end position="162"/>
    </location>
</feature>
<feature type="domain" description="TipAS antibiotic-recognition" evidence="2">
    <location>
        <begin position="9"/>
        <end position="80"/>
    </location>
</feature>
<sequence>MSSSESEEHAAEAEERWGGTEDRAESERREAAMVLDDWARAADEAKRLEADLADAMRRGVAPGGQEANAPAAWLKEIIDASALAHGVGPGLVTWERRAGRGSALALAAILGGSNARCPGDAMPPGHSTPPIGAPAPQEGPPCSATSPTGSPPPSTLCAARAA</sequence>
<reference evidence="3" key="1">
    <citation type="submission" date="2024-05" db="EMBL/GenBank/DDBJ databases">
        <title>Draft genome assemblies of 36 bacteria isolated from hibernating arctic ground squirrels.</title>
        <authorList>
            <person name="McKee H."/>
            <person name="Mullen L."/>
            <person name="Drown D.M."/>
            <person name="Duddleston K.N."/>
        </authorList>
    </citation>
    <scope>NUCLEOTIDE SEQUENCE</scope>
    <source>
        <strain evidence="3">AR004</strain>
    </source>
</reference>
<organism evidence="3">
    <name type="scientific">Actinomyces timonensis</name>
    <dbReference type="NCBI Taxonomy" id="1288391"/>
    <lineage>
        <taxon>Bacteria</taxon>
        <taxon>Bacillati</taxon>
        <taxon>Actinomycetota</taxon>
        <taxon>Actinomycetes</taxon>
        <taxon>Actinomycetales</taxon>
        <taxon>Actinomycetaceae</taxon>
        <taxon>Actinomyces</taxon>
    </lineage>
</organism>
<gene>
    <name evidence="3" type="ORF">ABXS69_04495</name>
</gene>
<dbReference type="EMBL" id="CP159989">
    <property type="protein sequence ID" value="XCP83142.1"/>
    <property type="molecule type" value="Genomic_DNA"/>
</dbReference>
<name>A0AAU8N5L1_9ACTO</name>
<evidence type="ECO:0000259" key="2">
    <source>
        <dbReference type="Pfam" id="PF07739"/>
    </source>
</evidence>
<feature type="region of interest" description="Disordered" evidence="1">
    <location>
        <begin position="1"/>
        <end position="29"/>
    </location>
</feature>
<dbReference type="RefSeq" id="WP_366181352.1">
    <property type="nucleotide sequence ID" value="NZ_CP159989.1"/>
</dbReference>
<accession>A0AAU8N5L1</accession>
<protein>
    <submittedName>
        <fullName evidence="3">TipAS antibiotic-recognition domain-containing protein</fullName>
    </submittedName>
</protein>
<dbReference type="InterPro" id="IPR012925">
    <property type="entry name" value="TipAS_dom"/>
</dbReference>